<dbReference type="Gene3D" id="2.40.100.10">
    <property type="entry name" value="Cyclophilin-like"/>
    <property type="match status" value="2"/>
</dbReference>
<feature type="compositionally biased region" description="Polar residues" evidence="4">
    <location>
        <begin position="626"/>
        <end position="642"/>
    </location>
</feature>
<evidence type="ECO:0000256" key="2">
    <source>
        <dbReference type="ARBA" id="ARBA00022801"/>
    </source>
</evidence>
<sequence length="642" mass="65024">MSSGASRADGPHGSGGRAGSGSGSGVKARSSGPAAPAGTNTGEAGDYLVGSPGSPAPTVRWAGTEAFLLDCGSLPEVVRWHAHLAAHPFPGQVDVLAAATTVLVSFASARTARAGAGAVGSVTPAESAGEQGRTVEIPVVYDGEDLAEVARLTGLGERGVVEAHTGALWTAAFGGFAPGFAYLVADGDPLDVPRRDSPRTAVPAGSVALAGTFSAVYPRSSPGGWQLIGRTNAVLWDEKREPPALIRPGDTVRYRAVRELVTVADDDAVAPARPSPAVHALVVEEPGMQTLVQDLGRPGLGDLGVPSSGAADRASAAQANRLVGNEASAAVLEVTLGGLSVTARGHHVLALAGAPVTGTITRSEEASPARPGPSTTAAGTAGPGTAADGGPATVEEAAQETASVAETEPTGHVRSVPFCAPFALYDGERLRLDSASRGLRCCVAVRGGLDLPEVLGSRSTDVLSGTGPDPVATGDVLPVRPAPEGRAVGEPEPPEVDVPARGETVTLRVAPGPRDDWFTPESLTTLTARTWRVATNSNRVGVRFEEPRDGPVLERARTEELASEGVVTGSLQVPHSGVPVLFLADHPVTGGYPVIGVVVPRDLALAAQLAPGTDVRFDVAGAGRTPRSQATPDQTTSTGESV</sequence>
<evidence type="ECO:0000313" key="8">
    <source>
        <dbReference type="Proteomes" id="UP001553031"/>
    </source>
</evidence>
<evidence type="ECO:0000259" key="5">
    <source>
        <dbReference type="SMART" id="SM00796"/>
    </source>
</evidence>
<feature type="region of interest" description="Disordered" evidence="4">
    <location>
        <begin position="619"/>
        <end position="642"/>
    </location>
</feature>
<dbReference type="InterPro" id="IPR052708">
    <property type="entry name" value="PxpC"/>
</dbReference>
<feature type="region of interest" description="Disordered" evidence="4">
    <location>
        <begin position="1"/>
        <end position="51"/>
    </location>
</feature>
<dbReference type="Proteomes" id="UP001553031">
    <property type="component" value="Unassembled WGS sequence"/>
</dbReference>
<gene>
    <name evidence="7" type="ORF">AB0O96_11795</name>
</gene>
<feature type="compositionally biased region" description="Gly residues" evidence="4">
    <location>
        <begin position="12"/>
        <end position="24"/>
    </location>
</feature>
<feature type="region of interest" description="Disordered" evidence="4">
    <location>
        <begin position="460"/>
        <end position="498"/>
    </location>
</feature>
<dbReference type="SUPFAM" id="SSF50891">
    <property type="entry name" value="Cyclophilin-like"/>
    <property type="match status" value="2"/>
</dbReference>
<keyword evidence="8" id="KW-1185">Reference proteome</keyword>
<evidence type="ECO:0000259" key="6">
    <source>
        <dbReference type="SMART" id="SM00797"/>
    </source>
</evidence>
<dbReference type="SMART" id="SM00796">
    <property type="entry name" value="AHS1"/>
    <property type="match status" value="1"/>
</dbReference>
<organism evidence="7 8">
    <name type="scientific">Kocuria salsicia</name>
    <dbReference type="NCBI Taxonomy" id="664639"/>
    <lineage>
        <taxon>Bacteria</taxon>
        <taxon>Bacillati</taxon>
        <taxon>Actinomycetota</taxon>
        <taxon>Actinomycetes</taxon>
        <taxon>Micrococcales</taxon>
        <taxon>Micrococcaceae</taxon>
        <taxon>Kocuria</taxon>
    </lineage>
</organism>
<protein>
    <submittedName>
        <fullName evidence="7">Carboxyltransferase domain-containing protein</fullName>
    </submittedName>
</protein>
<dbReference type="Gene3D" id="3.30.1360.40">
    <property type="match status" value="1"/>
</dbReference>
<comment type="caution">
    <text evidence="7">The sequence shown here is derived from an EMBL/GenBank/DDBJ whole genome shotgun (WGS) entry which is preliminary data.</text>
</comment>
<dbReference type="InterPro" id="IPR029000">
    <property type="entry name" value="Cyclophilin-like_dom_sf"/>
</dbReference>
<dbReference type="SMART" id="SM00797">
    <property type="entry name" value="AHS2"/>
    <property type="match status" value="1"/>
</dbReference>
<dbReference type="SUPFAM" id="SSF160467">
    <property type="entry name" value="PH0987 N-terminal domain-like"/>
    <property type="match status" value="1"/>
</dbReference>
<evidence type="ECO:0000256" key="1">
    <source>
        <dbReference type="ARBA" id="ARBA00022741"/>
    </source>
</evidence>
<proteinExistence type="predicted"/>
<dbReference type="Pfam" id="PF02626">
    <property type="entry name" value="CT_A_B"/>
    <property type="match status" value="2"/>
</dbReference>
<reference evidence="7 8" key="1">
    <citation type="submission" date="2024-06" db="EMBL/GenBank/DDBJ databases">
        <title>The Natural Products Discovery Center: Release of the First 8490 Sequenced Strains for Exploring Actinobacteria Biosynthetic Diversity.</title>
        <authorList>
            <person name="Kalkreuter E."/>
            <person name="Kautsar S.A."/>
            <person name="Yang D."/>
            <person name="Bader C.D."/>
            <person name="Teijaro C.N."/>
            <person name="Fluegel L."/>
            <person name="Davis C.M."/>
            <person name="Simpson J.R."/>
            <person name="Lauterbach L."/>
            <person name="Steele A.D."/>
            <person name="Gui C."/>
            <person name="Meng S."/>
            <person name="Li G."/>
            <person name="Viehrig K."/>
            <person name="Ye F."/>
            <person name="Su P."/>
            <person name="Kiefer A.F."/>
            <person name="Nichols A."/>
            <person name="Cepeda A.J."/>
            <person name="Yan W."/>
            <person name="Fan B."/>
            <person name="Jiang Y."/>
            <person name="Adhikari A."/>
            <person name="Zheng C.-J."/>
            <person name="Schuster L."/>
            <person name="Cowan T.M."/>
            <person name="Smanski M.J."/>
            <person name="Chevrette M.G."/>
            <person name="De Carvalho L.P.S."/>
            <person name="Shen B."/>
        </authorList>
    </citation>
    <scope>NUCLEOTIDE SEQUENCE [LARGE SCALE GENOMIC DNA]</scope>
    <source>
        <strain evidence="7 8">NPDC079179</strain>
    </source>
</reference>
<evidence type="ECO:0000256" key="4">
    <source>
        <dbReference type="SAM" id="MobiDB-lite"/>
    </source>
</evidence>
<feature type="region of interest" description="Disordered" evidence="4">
    <location>
        <begin position="362"/>
        <end position="409"/>
    </location>
</feature>
<dbReference type="InterPro" id="IPR003778">
    <property type="entry name" value="CT_A_B"/>
</dbReference>
<dbReference type="PANTHER" id="PTHR43309">
    <property type="entry name" value="5-OXOPROLINASE SUBUNIT C"/>
    <property type="match status" value="1"/>
</dbReference>
<dbReference type="RefSeq" id="WP_363785713.1">
    <property type="nucleotide sequence ID" value="NZ_JBFBLL010000009.1"/>
</dbReference>
<feature type="domain" description="Carboxyltransferase" evidence="5">
    <location>
        <begin position="57"/>
        <end position="246"/>
    </location>
</feature>
<keyword evidence="3" id="KW-0067">ATP-binding</keyword>
<feature type="domain" description="Carboxyltransferase" evidence="6">
    <location>
        <begin position="302"/>
        <end position="635"/>
    </location>
</feature>
<dbReference type="EMBL" id="JBFBLL010000009">
    <property type="protein sequence ID" value="MEV8158865.1"/>
    <property type="molecule type" value="Genomic_DNA"/>
</dbReference>
<keyword evidence="1" id="KW-0547">Nucleotide-binding</keyword>
<dbReference type="InterPro" id="IPR003833">
    <property type="entry name" value="CT_C_D"/>
</dbReference>
<dbReference type="Pfam" id="PF02682">
    <property type="entry name" value="CT_C_D"/>
    <property type="match status" value="1"/>
</dbReference>
<name>A0ABV3KES5_9MICC</name>
<feature type="compositionally biased region" description="Low complexity" evidence="4">
    <location>
        <begin position="368"/>
        <end position="393"/>
    </location>
</feature>
<keyword evidence="2" id="KW-0378">Hydrolase</keyword>
<accession>A0ABV3KES5</accession>
<evidence type="ECO:0000313" key="7">
    <source>
        <dbReference type="EMBL" id="MEV8158865.1"/>
    </source>
</evidence>
<dbReference type="PANTHER" id="PTHR43309:SF3">
    <property type="entry name" value="5-OXOPROLINASE SUBUNIT C"/>
    <property type="match status" value="1"/>
</dbReference>
<evidence type="ECO:0000256" key="3">
    <source>
        <dbReference type="ARBA" id="ARBA00022840"/>
    </source>
</evidence>